<proteinExistence type="predicted"/>
<evidence type="ECO:0000256" key="1">
    <source>
        <dbReference type="PIRSR" id="PIRSR005902-1"/>
    </source>
</evidence>
<feature type="binding site" evidence="1">
    <location>
        <position position="251"/>
    </location>
    <ligand>
        <name>a divalent metal cation</name>
        <dbReference type="ChEBI" id="CHEBI:60240"/>
        <label>1</label>
    </ligand>
</feature>
<name>A0A2T9ZCZ9_9FUNG</name>
<sequence length="294" mass="33422">MNDSHCHFQNCVESLHTTLARGGKEKYIVLGTNYHDWTSVAALAREYPNRVIPGFGIHPWFVNLVIAGEKFYNSKENEAEKVSDHSLDHKMIPPTWLNTLHEYLDEFPTAVVGEFGLDKLAIDKETKQKYNFEKQVELFKTMYSTAITRKRAMSIHCVKAHQQIFDLLQEFDSKALSKEAPFIEPYSQTVKGLALHSYSGSKEVLARILKLPTLKDKVYVGLSAFVNLRSLKKTQLVLPTIPGDKLLLESDLNDSEEAIESMQAILSYVSEVLDIPQNQVVELANENLEKFLSF</sequence>
<dbReference type="EMBL" id="MBFS01000449">
    <property type="protein sequence ID" value="PVV02466.1"/>
    <property type="molecule type" value="Genomic_DNA"/>
</dbReference>
<dbReference type="STRING" id="133381.A0A2T9ZCZ9"/>
<dbReference type="Gene3D" id="3.20.20.140">
    <property type="entry name" value="Metal-dependent hydrolases"/>
    <property type="match status" value="1"/>
</dbReference>
<dbReference type="GO" id="GO:0046872">
    <property type="term" value="F:metal ion binding"/>
    <property type="evidence" value="ECO:0007669"/>
    <property type="project" value="UniProtKB-KW"/>
</dbReference>
<evidence type="ECO:0000313" key="2">
    <source>
        <dbReference type="EMBL" id="PVV02466.1"/>
    </source>
</evidence>
<keyword evidence="3" id="KW-1185">Reference proteome</keyword>
<evidence type="ECO:0000313" key="3">
    <source>
        <dbReference type="Proteomes" id="UP000245609"/>
    </source>
</evidence>
<dbReference type="Pfam" id="PF01026">
    <property type="entry name" value="TatD_DNase"/>
    <property type="match status" value="1"/>
</dbReference>
<gene>
    <name evidence="2" type="ORF">BB560_003079</name>
</gene>
<keyword evidence="1" id="KW-0479">Metal-binding</keyword>
<dbReference type="GO" id="GO:0016788">
    <property type="term" value="F:hydrolase activity, acting on ester bonds"/>
    <property type="evidence" value="ECO:0007669"/>
    <property type="project" value="InterPro"/>
</dbReference>
<feature type="binding site" evidence="1">
    <location>
        <position position="7"/>
    </location>
    <ligand>
        <name>a divalent metal cation</name>
        <dbReference type="ChEBI" id="CHEBI:60240"/>
        <label>1</label>
    </ligand>
</feature>
<feature type="binding site" evidence="1">
    <location>
        <position position="114"/>
    </location>
    <ligand>
        <name>a divalent metal cation</name>
        <dbReference type="ChEBI" id="CHEBI:60240"/>
        <label>1</label>
    </ligand>
</feature>
<dbReference type="PANTHER" id="PTHR47345:SF1">
    <property type="entry name" value="CUT9-INTERACTING PROTEIN SCN1"/>
    <property type="match status" value="1"/>
</dbReference>
<dbReference type="PANTHER" id="PTHR47345">
    <property type="entry name" value="CUT9-INTERACTING PROTEIN SCN1"/>
    <property type="match status" value="1"/>
</dbReference>
<dbReference type="OrthoDB" id="413993at2759"/>
<feature type="binding site" evidence="1">
    <location>
        <position position="5"/>
    </location>
    <ligand>
        <name>a divalent metal cation</name>
        <dbReference type="ChEBI" id="CHEBI:60240"/>
        <label>1</label>
    </ligand>
</feature>
<comment type="caution">
    <text evidence="2">The sequence shown here is derived from an EMBL/GenBank/DDBJ whole genome shotgun (WGS) entry which is preliminary data.</text>
</comment>
<reference evidence="2 3" key="1">
    <citation type="journal article" date="2018" name="MBio">
        <title>Comparative Genomics Reveals the Core Gene Toolbox for the Fungus-Insect Symbiosis.</title>
        <authorList>
            <person name="Wang Y."/>
            <person name="Stata M."/>
            <person name="Wang W."/>
            <person name="Stajich J.E."/>
            <person name="White M.M."/>
            <person name="Moncalvo J.M."/>
        </authorList>
    </citation>
    <scope>NUCLEOTIDE SEQUENCE [LARGE SCALE GENOMIC DNA]</scope>
    <source>
        <strain evidence="2 3">SC-DP-2</strain>
    </source>
</reference>
<dbReference type="PIRSF" id="PIRSF005902">
    <property type="entry name" value="DNase_TatD"/>
    <property type="match status" value="1"/>
</dbReference>
<dbReference type="InterPro" id="IPR053044">
    <property type="entry name" value="Metallo-hydrolase/TatD-type"/>
</dbReference>
<dbReference type="Proteomes" id="UP000245609">
    <property type="component" value="Unassembled WGS sequence"/>
</dbReference>
<feature type="binding site" evidence="1">
    <location>
        <position position="196"/>
    </location>
    <ligand>
        <name>a divalent metal cation</name>
        <dbReference type="ChEBI" id="CHEBI:60240"/>
        <label>2</label>
    </ligand>
</feature>
<accession>A0A2T9ZCZ9</accession>
<protein>
    <recommendedName>
        <fullName evidence="4">TatD related DNase</fullName>
    </recommendedName>
</protein>
<dbReference type="InterPro" id="IPR001130">
    <property type="entry name" value="TatD-like"/>
</dbReference>
<organism evidence="2 3">
    <name type="scientific">Smittium megazygosporum</name>
    <dbReference type="NCBI Taxonomy" id="133381"/>
    <lineage>
        <taxon>Eukaryota</taxon>
        <taxon>Fungi</taxon>
        <taxon>Fungi incertae sedis</taxon>
        <taxon>Zoopagomycota</taxon>
        <taxon>Kickxellomycotina</taxon>
        <taxon>Harpellomycetes</taxon>
        <taxon>Harpellales</taxon>
        <taxon>Legeriomycetaceae</taxon>
        <taxon>Smittium</taxon>
    </lineage>
</organism>
<dbReference type="AlphaFoldDB" id="A0A2T9ZCZ9"/>
<evidence type="ECO:0008006" key="4">
    <source>
        <dbReference type="Google" id="ProtNLM"/>
    </source>
</evidence>
<dbReference type="InterPro" id="IPR032466">
    <property type="entry name" value="Metal_Hydrolase"/>
</dbReference>
<dbReference type="SUPFAM" id="SSF51556">
    <property type="entry name" value="Metallo-dependent hydrolases"/>
    <property type="match status" value="1"/>
</dbReference>
<feature type="binding site" evidence="1">
    <location>
        <position position="156"/>
    </location>
    <ligand>
        <name>a divalent metal cation</name>
        <dbReference type="ChEBI" id="CHEBI:60240"/>
        <label>2</label>
    </ligand>
</feature>